<dbReference type="Proteomes" id="UP000639772">
    <property type="component" value="Unassembled WGS sequence"/>
</dbReference>
<evidence type="ECO:0000256" key="1">
    <source>
        <dbReference type="SAM" id="MobiDB-lite"/>
    </source>
</evidence>
<evidence type="ECO:0000313" key="4">
    <source>
        <dbReference type="Proteomes" id="UP000636800"/>
    </source>
</evidence>
<evidence type="ECO:0000313" key="2">
    <source>
        <dbReference type="EMBL" id="KAG0446071.1"/>
    </source>
</evidence>
<dbReference type="OrthoDB" id="423598at2759"/>
<reference evidence="4 5" key="1">
    <citation type="journal article" date="2020" name="Nat. Food">
        <title>A phased Vanilla planifolia genome enables genetic improvement of flavour and production.</title>
        <authorList>
            <person name="Hasing T."/>
            <person name="Tang H."/>
            <person name="Brym M."/>
            <person name="Khazi F."/>
            <person name="Huang T."/>
            <person name="Chambers A.H."/>
        </authorList>
    </citation>
    <scope>NUCLEOTIDE SEQUENCE [LARGE SCALE GENOMIC DNA]</scope>
    <source>
        <tissue evidence="2">Leaf</tissue>
    </source>
</reference>
<name>A0A835P5U6_VANPL</name>
<evidence type="ECO:0000313" key="5">
    <source>
        <dbReference type="Proteomes" id="UP000639772"/>
    </source>
</evidence>
<dbReference type="EMBL" id="JADCNM010000619">
    <property type="protein sequence ID" value="KAG0446074.1"/>
    <property type="molecule type" value="Genomic_DNA"/>
</dbReference>
<dbReference type="Proteomes" id="UP000636800">
    <property type="component" value="Unassembled WGS sequence"/>
</dbReference>
<proteinExistence type="predicted"/>
<dbReference type="EMBL" id="JADCNL010000618">
    <property type="protein sequence ID" value="KAG0446071.1"/>
    <property type="molecule type" value="Genomic_DNA"/>
</dbReference>
<feature type="region of interest" description="Disordered" evidence="1">
    <location>
        <begin position="13"/>
        <end position="52"/>
    </location>
</feature>
<keyword evidence="4" id="KW-1185">Reference proteome</keyword>
<comment type="caution">
    <text evidence="2">The sequence shown here is derived from an EMBL/GenBank/DDBJ whole genome shotgun (WGS) entry which is preliminary data.</text>
</comment>
<sequence>MIEVFYRHIEFQENAEPDPEKRLHPGGSFRSAGPNSADPEKKATTAGRDQTLARYGCPASPCRLRRHGKVILQQLSTPATPPHHHLFFLK</sequence>
<protein>
    <submittedName>
        <fullName evidence="2">Uncharacterized protein</fullName>
    </submittedName>
</protein>
<accession>A0A835P5U6</accession>
<evidence type="ECO:0000313" key="3">
    <source>
        <dbReference type="EMBL" id="KAG0446074.1"/>
    </source>
</evidence>
<gene>
    <name evidence="2" type="ORF">HPP92_029011</name>
    <name evidence="3" type="ORF">HPP92_029023</name>
</gene>
<organism evidence="2 4">
    <name type="scientific">Vanilla planifolia</name>
    <name type="common">Vanilla</name>
    <dbReference type="NCBI Taxonomy" id="51239"/>
    <lineage>
        <taxon>Eukaryota</taxon>
        <taxon>Viridiplantae</taxon>
        <taxon>Streptophyta</taxon>
        <taxon>Embryophyta</taxon>
        <taxon>Tracheophyta</taxon>
        <taxon>Spermatophyta</taxon>
        <taxon>Magnoliopsida</taxon>
        <taxon>Liliopsida</taxon>
        <taxon>Asparagales</taxon>
        <taxon>Orchidaceae</taxon>
        <taxon>Vanilloideae</taxon>
        <taxon>Vanilleae</taxon>
        <taxon>Vanilla</taxon>
    </lineage>
</organism>
<dbReference type="AlphaFoldDB" id="A0A835P5U6"/>